<feature type="site" description="Cleavage; by autolysis" evidence="2">
    <location>
        <begin position="435"/>
        <end position="436"/>
    </location>
</feature>
<feature type="compositionally biased region" description="Polar residues" evidence="3">
    <location>
        <begin position="400"/>
        <end position="417"/>
    </location>
</feature>
<protein>
    <submittedName>
        <fullName evidence="4">Threonine aspartase 1</fullName>
    </submittedName>
</protein>
<sequence length="620" mass="67069">MLSTRSSANYTKGRKVSDIACIFVHAGAGYHSKENEGHHLQACNDACKAAMAVMRAGGSAVDAVEIAIKTLEDREITNAGFGSNLSFDGVVECDAILVDHFGRSGAAGAVAQIKNPISLARLLLDHSSQSLSLRRVAPNLLVGQGATKFAVEHGMPAVAYDDLISDFAKHRWQKWRADLYKAERHRRRNLPEYMQSQGESESDHLDFHEQNTYHEDSRKIHEKAMSAAVFNDAQPVSPPPVDTRDQDSSSSLGHPSSMWSVPVARGSRDTTPEKRHPDEYIDPSGDPFLTSGQSAERNPFSNSAQHLTPTRAFTRVQSQTSVDGGQHRGDLCPHEGSEEDELVMRSTASELAVLDDDAAPYSGQDEFAAHSGSFDARRASDSTVVPARQSKHHTDGPSEDQPSLSATTPQEAPYSNFQMFTPTPPTEKRGDMITDTVGAIAIDNWGNIACGASSGGIGMKHRGRVGPAALVGVGATVIPVDEADEEQMAVATVTSGTGEHMSTTMASSVCSDRIYRSERKAPGGGYVQVDEEDTAIRSFIEKDFMNHPSVQHSESSRAIGMLTVKKTKDGAYLFFGHNTDSFALASMHSDEKSPVCTMSRSNGGSSIAQGGRRIRWRRKH</sequence>
<feature type="active site" description="Nucleophile" evidence="1">
    <location>
        <position position="436"/>
    </location>
</feature>
<feature type="compositionally biased region" description="Polar residues" evidence="3">
    <location>
        <begin position="248"/>
        <end position="259"/>
    </location>
</feature>
<dbReference type="InterPro" id="IPR037464">
    <property type="entry name" value="Taspase1"/>
</dbReference>
<feature type="compositionally biased region" description="Basic and acidic residues" evidence="3">
    <location>
        <begin position="325"/>
        <end position="336"/>
    </location>
</feature>
<evidence type="ECO:0000256" key="1">
    <source>
        <dbReference type="PIRSR" id="PIRSR600246-1"/>
    </source>
</evidence>
<dbReference type="CDD" id="cd04514">
    <property type="entry name" value="Taspase1_like"/>
    <property type="match status" value="2"/>
</dbReference>
<keyword evidence="5" id="KW-1185">Reference proteome</keyword>
<dbReference type="InterPro" id="IPR000246">
    <property type="entry name" value="Peptidase_T2"/>
</dbReference>
<feature type="region of interest" description="Disordered" evidence="3">
    <location>
        <begin position="595"/>
        <end position="620"/>
    </location>
</feature>
<name>A0AAI9E9C4_9PEZI</name>
<dbReference type="FunFam" id="3.60.20.30:FF:000007">
    <property type="entry name" value="Similar to threonine aspartase"/>
    <property type="match status" value="1"/>
</dbReference>
<dbReference type="GO" id="GO:0051604">
    <property type="term" value="P:protein maturation"/>
    <property type="evidence" value="ECO:0007669"/>
    <property type="project" value="TreeGrafter"/>
</dbReference>
<dbReference type="PANTHER" id="PTHR10188:SF8">
    <property type="entry name" value="THREONINE ASPARTASE 1"/>
    <property type="match status" value="1"/>
</dbReference>
<evidence type="ECO:0000313" key="4">
    <source>
        <dbReference type="EMBL" id="CAK3930074.1"/>
    </source>
</evidence>
<gene>
    <name evidence="4" type="ORF">LECACI_7A002917</name>
</gene>
<feature type="compositionally biased region" description="Polar residues" evidence="3">
    <location>
        <begin position="596"/>
        <end position="608"/>
    </location>
</feature>
<dbReference type="Proteomes" id="UP001296104">
    <property type="component" value="Unassembled WGS sequence"/>
</dbReference>
<dbReference type="Gene3D" id="3.60.20.30">
    <property type="entry name" value="(Glycosyl)asparaginase"/>
    <property type="match status" value="1"/>
</dbReference>
<dbReference type="GO" id="GO:0005737">
    <property type="term" value="C:cytoplasm"/>
    <property type="evidence" value="ECO:0007669"/>
    <property type="project" value="TreeGrafter"/>
</dbReference>
<dbReference type="InterPro" id="IPR029055">
    <property type="entry name" value="Ntn_hydrolases_N"/>
</dbReference>
<feature type="region of interest" description="Disordered" evidence="3">
    <location>
        <begin position="372"/>
        <end position="417"/>
    </location>
</feature>
<dbReference type="Pfam" id="PF01112">
    <property type="entry name" value="Asparaginase_2"/>
    <property type="match status" value="2"/>
</dbReference>
<evidence type="ECO:0000256" key="2">
    <source>
        <dbReference type="PIRSR" id="PIRSR600246-3"/>
    </source>
</evidence>
<accession>A0AAI9E9C4</accession>
<dbReference type="PANTHER" id="PTHR10188">
    <property type="entry name" value="L-ASPARAGINASE"/>
    <property type="match status" value="1"/>
</dbReference>
<dbReference type="GO" id="GO:0004298">
    <property type="term" value="F:threonine-type endopeptidase activity"/>
    <property type="evidence" value="ECO:0007669"/>
    <property type="project" value="InterPro"/>
</dbReference>
<dbReference type="AlphaFoldDB" id="A0AAI9E9C4"/>
<evidence type="ECO:0000313" key="5">
    <source>
        <dbReference type="Proteomes" id="UP001296104"/>
    </source>
</evidence>
<feature type="compositionally biased region" description="Polar residues" evidence="3">
    <location>
        <begin position="290"/>
        <end position="308"/>
    </location>
</feature>
<feature type="compositionally biased region" description="Basic and acidic residues" evidence="3">
    <location>
        <begin position="266"/>
        <end position="279"/>
    </location>
</feature>
<comment type="caution">
    <text evidence="4">The sequence shown here is derived from an EMBL/GenBank/DDBJ whole genome shotgun (WGS) entry which is preliminary data.</text>
</comment>
<proteinExistence type="predicted"/>
<dbReference type="EMBL" id="CAVMBE010000013">
    <property type="protein sequence ID" value="CAK3930074.1"/>
    <property type="molecule type" value="Genomic_DNA"/>
</dbReference>
<reference evidence="4" key="1">
    <citation type="submission" date="2023-11" db="EMBL/GenBank/DDBJ databases">
        <authorList>
            <person name="Alioto T."/>
            <person name="Alioto T."/>
            <person name="Gomez Garrido J."/>
        </authorList>
    </citation>
    <scope>NUCLEOTIDE SEQUENCE</scope>
</reference>
<dbReference type="SUPFAM" id="SSF56235">
    <property type="entry name" value="N-terminal nucleophile aminohydrolases (Ntn hydrolases)"/>
    <property type="match status" value="1"/>
</dbReference>
<evidence type="ECO:0000256" key="3">
    <source>
        <dbReference type="SAM" id="MobiDB-lite"/>
    </source>
</evidence>
<organism evidence="4 5">
    <name type="scientific">Lecanosticta acicola</name>
    <dbReference type="NCBI Taxonomy" id="111012"/>
    <lineage>
        <taxon>Eukaryota</taxon>
        <taxon>Fungi</taxon>
        <taxon>Dikarya</taxon>
        <taxon>Ascomycota</taxon>
        <taxon>Pezizomycotina</taxon>
        <taxon>Dothideomycetes</taxon>
        <taxon>Dothideomycetidae</taxon>
        <taxon>Mycosphaerellales</taxon>
        <taxon>Mycosphaerellaceae</taxon>
        <taxon>Lecanosticta</taxon>
    </lineage>
</organism>
<feature type="region of interest" description="Disordered" evidence="3">
    <location>
        <begin position="232"/>
        <end position="343"/>
    </location>
</feature>